<evidence type="ECO:0000256" key="7">
    <source>
        <dbReference type="ARBA" id="ARBA00022741"/>
    </source>
</evidence>
<dbReference type="FunFam" id="3.40.1160.10:FF:000004">
    <property type="entry name" value="Acetylglutamate kinase"/>
    <property type="match status" value="1"/>
</dbReference>
<gene>
    <name evidence="14" type="primary">argB</name>
    <name evidence="14" type="ORF">ENF32_00320</name>
</gene>
<proteinExistence type="inferred from homology"/>
<dbReference type="GO" id="GO:0005524">
    <property type="term" value="F:ATP binding"/>
    <property type="evidence" value="ECO:0007669"/>
    <property type="project" value="UniProtKB-KW"/>
</dbReference>
<evidence type="ECO:0000256" key="8">
    <source>
        <dbReference type="ARBA" id="ARBA00022777"/>
    </source>
</evidence>
<dbReference type="Proteomes" id="UP000885690">
    <property type="component" value="Unassembled WGS sequence"/>
</dbReference>
<evidence type="ECO:0000256" key="3">
    <source>
        <dbReference type="ARBA" id="ARBA00021197"/>
    </source>
</evidence>
<dbReference type="SUPFAM" id="SSF53633">
    <property type="entry name" value="Carbamate kinase-like"/>
    <property type="match status" value="1"/>
</dbReference>
<organism evidence="14">
    <name type="scientific">Thermosulfidibacter takaii</name>
    <dbReference type="NCBI Taxonomy" id="412593"/>
    <lineage>
        <taxon>Bacteria</taxon>
        <taxon>Pseudomonadati</taxon>
        <taxon>Thermosulfidibacterota</taxon>
        <taxon>Thermosulfidibacteria</taxon>
        <taxon>Thermosulfidibacterales</taxon>
        <taxon>Thermosulfidibacteraceae</taxon>
    </lineage>
</organism>
<sequence length="289" mass="31178">MERFRPLIERAHILLESLPYIRAFYGKTVVVKYGGHAMVDEDLKDFFAKDVVLMKYIGMHPVVIHGGGPQIGRTMKRMGKTSRFVDGLRVTDDETMDIVEMVLGGKVNKEIVALINKHGGRAVGLTGKDGGLITARKMMVSRESPAGQAPEIIDLGHVGEVVGVDPNVIGILKEGDFIPVIAPVGVDDEGVAYNINADHVAGRVAAALKAERVVFMTDVEGIRDKEGKLISTLPVYRVEELIEDGTITGGMIPKVQASVQALAEGVGKAHIVDGRIPHAILLELFTDEG</sequence>
<dbReference type="NCBIfam" id="TIGR00761">
    <property type="entry name" value="argB"/>
    <property type="match status" value="1"/>
</dbReference>
<keyword evidence="6 14" id="KW-0808">Transferase</keyword>
<evidence type="ECO:0000256" key="1">
    <source>
        <dbReference type="ARBA" id="ARBA00004828"/>
    </source>
</evidence>
<dbReference type="PANTHER" id="PTHR23342:SF0">
    <property type="entry name" value="N-ACETYLGLUTAMATE SYNTHASE, MITOCHONDRIAL"/>
    <property type="match status" value="1"/>
</dbReference>
<reference evidence="14" key="1">
    <citation type="journal article" date="2020" name="mSystems">
        <title>Genome- and Community-Level Interaction Insights into Carbon Utilization and Element Cycling Functions of Hydrothermarchaeota in Hydrothermal Sediment.</title>
        <authorList>
            <person name="Zhou Z."/>
            <person name="Liu Y."/>
            <person name="Xu W."/>
            <person name="Pan J."/>
            <person name="Luo Z.H."/>
            <person name="Li M."/>
        </authorList>
    </citation>
    <scope>NUCLEOTIDE SEQUENCE [LARGE SCALE GENOMIC DNA]</scope>
    <source>
        <strain evidence="14">HyVt-115</strain>
    </source>
</reference>
<keyword evidence="8 14" id="KW-0418">Kinase</keyword>
<evidence type="ECO:0000256" key="11">
    <source>
        <dbReference type="ARBA" id="ARBA00030639"/>
    </source>
</evidence>
<dbReference type="InterPro" id="IPR004662">
    <property type="entry name" value="AcgluKinase_fam"/>
</dbReference>
<evidence type="ECO:0000259" key="13">
    <source>
        <dbReference type="Pfam" id="PF00696"/>
    </source>
</evidence>
<dbReference type="InterPro" id="IPR037528">
    <property type="entry name" value="ArgB"/>
</dbReference>
<accession>A0A7C0U5H4</accession>
<dbReference type="Pfam" id="PF00696">
    <property type="entry name" value="AA_kinase"/>
    <property type="match status" value="1"/>
</dbReference>
<evidence type="ECO:0000256" key="6">
    <source>
        <dbReference type="ARBA" id="ARBA00022679"/>
    </source>
</evidence>
<evidence type="ECO:0000256" key="2">
    <source>
        <dbReference type="ARBA" id="ARBA00013065"/>
    </source>
</evidence>
<keyword evidence="7" id="KW-0547">Nucleotide-binding</keyword>
<dbReference type="HAMAP" id="MF_00082">
    <property type="entry name" value="ArgB"/>
    <property type="match status" value="1"/>
</dbReference>
<evidence type="ECO:0000256" key="5">
    <source>
        <dbReference type="ARBA" id="ARBA00022605"/>
    </source>
</evidence>
<dbReference type="Gene3D" id="3.40.1160.10">
    <property type="entry name" value="Acetylglutamate kinase-like"/>
    <property type="match status" value="1"/>
</dbReference>
<dbReference type="PIRSF" id="PIRSF000728">
    <property type="entry name" value="NAGK"/>
    <property type="match status" value="1"/>
</dbReference>
<comment type="catalytic activity">
    <reaction evidence="12">
        <text>N-acetyl-L-glutamate + ATP = N-acetyl-L-glutamyl 5-phosphate + ADP</text>
        <dbReference type="Rhea" id="RHEA:14629"/>
        <dbReference type="ChEBI" id="CHEBI:30616"/>
        <dbReference type="ChEBI" id="CHEBI:44337"/>
        <dbReference type="ChEBI" id="CHEBI:57936"/>
        <dbReference type="ChEBI" id="CHEBI:456216"/>
        <dbReference type="EC" id="2.7.2.8"/>
    </reaction>
</comment>
<dbReference type="EC" id="2.7.2.8" evidence="2"/>
<keyword evidence="5" id="KW-0028">Amino-acid biosynthesis</keyword>
<evidence type="ECO:0000256" key="4">
    <source>
        <dbReference type="ARBA" id="ARBA00022571"/>
    </source>
</evidence>
<evidence type="ECO:0000313" key="14">
    <source>
        <dbReference type="EMBL" id="HDD52502.1"/>
    </source>
</evidence>
<feature type="non-terminal residue" evidence="14">
    <location>
        <position position="289"/>
    </location>
</feature>
<evidence type="ECO:0000256" key="9">
    <source>
        <dbReference type="ARBA" id="ARBA00022840"/>
    </source>
</evidence>
<name>A0A7C0U5H4_9BACT</name>
<dbReference type="GO" id="GO:0005737">
    <property type="term" value="C:cytoplasm"/>
    <property type="evidence" value="ECO:0007669"/>
    <property type="project" value="InterPro"/>
</dbReference>
<keyword evidence="4" id="KW-0055">Arginine biosynthesis</keyword>
<dbReference type="PRINTS" id="PR00474">
    <property type="entry name" value="GLU5KINASE"/>
</dbReference>
<evidence type="ECO:0000256" key="12">
    <source>
        <dbReference type="ARBA" id="ARBA00048141"/>
    </source>
</evidence>
<dbReference type="GO" id="GO:0006526">
    <property type="term" value="P:L-arginine biosynthetic process"/>
    <property type="evidence" value="ECO:0007669"/>
    <property type="project" value="UniProtKB-KW"/>
</dbReference>
<dbReference type="InterPro" id="IPR036393">
    <property type="entry name" value="AceGlu_kinase-like_sf"/>
</dbReference>
<dbReference type="InterPro" id="IPR001048">
    <property type="entry name" value="Asp/Glu/Uridylate_kinase"/>
</dbReference>
<dbReference type="AlphaFoldDB" id="A0A7C0U5H4"/>
<comment type="pathway">
    <text evidence="1">Amino-acid biosynthesis; L-arginine biosynthesis; N(2)-acetyl-L-ornithine from L-glutamate: step 2/4.</text>
</comment>
<dbReference type="CDD" id="cd04250">
    <property type="entry name" value="AAK_NAGK-C"/>
    <property type="match status" value="1"/>
</dbReference>
<keyword evidence="9" id="KW-0067">ATP-binding</keyword>
<dbReference type="InterPro" id="IPR001057">
    <property type="entry name" value="Glu/AcGlu_kinase"/>
</dbReference>
<dbReference type="InterPro" id="IPR041727">
    <property type="entry name" value="NAGK-C"/>
</dbReference>
<dbReference type="EMBL" id="DQWS01000014">
    <property type="protein sequence ID" value="HDD52502.1"/>
    <property type="molecule type" value="Genomic_DNA"/>
</dbReference>
<dbReference type="GO" id="GO:0003991">
    <property type="term" value="F:acetylglutamate kinase activity"/>
    <property type="evidence" value="ECO:0007669"/>
    <property type="project" value="UniProtKB-EC"/>
</dbReference>
<comment type="caution">
    <text evidence="14">The sequence shown here is derived from an EMBL/GenBank/DDBJ whole genome shotgun (WGS) entry which is preliminary data.</text>
</comment>
<protein>
    <recommendedName>
        <fullName evidence="3">Acetylglutamate kinase</fullName>
        <ecNumber evidence="2">2.7.2.8</ecNumber>
    </recommendedName>
    <alternativeName>
        <fullName evidence="10">N-acetyl-L-glutamate 5-phosphotransferase</fullName>
    </alternativeName>
    <alternativeName>
        <fullName evidence="11">NAG kinase</fullName>
    </alternativeName>
</protein>
<feature type="domain" description="Aspartate/glutamate/uridylate kinase" evidence="13">
    <location>
        <begin position="27"/>
        <end position="273"/>
    </location>
</feature>
<evidence type="ECO:0000256" key="10">
    <source>
        <dbReference type="ARBA" id="ARBA00030178"/>
    </source>
</evidence>
<dbReference type="PANTHER" id="PTHR23342">
    <property type="entry name" value="N-ACETYLGLUTAMATE SYNTHASE"/>
    <property type="match status" value="1"/>
</dbReference>